<reference evidence="2 3" key="2">
    <citation type="journal article" date="2011" name="PLoS Genet.">
        <title>Caenorhabditis briggsae recombinant inbred line genotypes reveal inter-strain incompatibility and the evolution of recombination.</title>
        <authorList>
            <person name="Ross J.A."/>
            <person name="Koboldt D.C."/>
            <person name="Staisch J.E."/>
            <person name="Chamberlin H.M."/>
            <person name="Gupta B.P."/>
            <person name="Miller R.D."/>
            <person name="Baird S.E."/>
            <person name="Haag E.S."/>
        </authorList>
    </citation>
    <scope>NUCLEOTIDE SEQUENCE [LARGE SCALE GENOMIC DNA]</scope>
    <source>
        <strain evidence="2 3">AF16</strain>
    </source>
</reference>
<dbReference type="InParanoid" id="B6IHC6"/>
<dbReference type="GeneID" id="68917517"/>
<evidence type="ECO:0000313" key="4">
    <source>
        <dbReference type="WormBase" id="CBG26035"/>
    </source>
</evidence>
<dbReference type="AlphaFoldDB" id="B6IHC6"/>
<feature type="transmembrane region" description="Helical" evidence="1">
    <location>
        <begin position="20"/>
        <end position="45"/>
    </location>
</feature>
<feature type="transmembrane region" description="Helical" evidence="1">
    <location>
        <begin position="170"/>
        <end position="186"/>
    </location>
</feature>
<evidence type="ECO:0000313" key="2">
    <source>
        <dbReference type="EMBL" id="CAR99306.1"/>
    </source>
</evidence>
<dbReference type="RefSeq" id="XP_045098870.1">
    <property type="nucleotide sequence ID" value="XM_045244473.1"/>
</dbReference>
<proteinExistence type="predicted"/>
<feature type="transmembrane region" description="Helical" evidence="1">
    <location>
        <begin position="96"/>
        <end position="121"/>
    </location>
</feature>
<feature type="transmembrane region" description="Helical" evidence="1">
    <location>
        <begin position="65"/>
        <end position="84"/>
    </location>
</feature>
<evidence type="ECO:0000313" key="3">
    <source>
        <dbReference type="Proteomes" id="UP000008549"/>
    </source>
</evidence>
<dbReference type="HOGENOM" id="CLU_1385281_0_0_1"/>
<protein>
    <submittedName>
        <fullName evidence="2">Protein CBG26035</fullName>
    </submittedName>
</protein>
<accession>B6IHC6</accession>
<keyword evidence="1" id="KW-0472">Membrane</keyword>
<organism evidence="2 3">
    <name type="scientific">Caenorhabditis briggsae</name>
    <dbReference type="NCBI Taxonomy" id="6238"/>
    <lineage>
        <taxon>Eukaryota</taxon>
        <taxon>Metazoa</taxon>
        <taxon>Ecdysozoa</taxon>
        <taxon>Nematoda</taxon>
        <taxon>Chromadorea</taxon>
        <taxon>Rhabditida</taxon>
        <taxon>Rhabditina</taxon>
        <taxon>Rhabditomorpha</taxon>
        <taxon>Rhabditoidea</taxon>
        <taxon>Rhabditidae</taxon>
        <taxon>Peloderinae</taxon>
        <taxon>Caenorhabditis</taxon>
    </lineage>
</organism>
<evidence type="ECO:0000256" key="1">
    <source>
        <dbReference type="SAM" id="Phobius"/>
    </source>
</evidence>
<dbReference type="Proteomes" id="UP000008549">
    <property type="component" value="Unassembled WGS sequence"/>
</dbReference>
<gene>
    <name evidence="2 4" type="ORF">CBG26035</name>
    <name evidence="2" type="ORF">CBG_26035</name>
</gene>
<dbReference type="KEGG" id="cbr:CBG_26035"/>
<dbReference type="WormBase" id="CBG26035">
    <property type="protein sequence ID" value="CBP48771"/>
    <property type="gene ID" value="WBGene00087449"/>
</dbReference>
<keyword evidence="1" id="KW-1133">Transmembrane helix</keyword>
<dbReference type="EMBL" id="HE601302">
    <property type="protein sequence ID" value="CAR99306.1"/>
    <property type="molecule type" value="Genomic_DNA"/>
</dbReference>
<dbReference type="CTD" id="68917517"/>
<keyword evidence="3" id="KW-1185">Reference proteome</keyword>
<sequence length="197" mass="23163">MEEANPINLTFTYLRIFWFIHIWMAITGIPGVFITINFIFCWGCVATDREILEYRRGTRRAVRRAFRGALIIIIAVNEFGLLFYKNPKTEHYFSHFAIFYTIFAEGGCPAVFGLISTLFYLASMISDERITVLPMERKLRILLYCTWGLLFVMALNYFTLFCEPVENDKFSSHLAIFYAVFVGIKLREYAHEIRERE</sequence>
<keyword evidence="1" id="KW-0812">Transmembrane</keyword>
<feature type="transmembrane region" description="Helical" evidence="1">
    <location>
        <begin position="141"/>
        <end position="158"/>
    </location>
</feature>
<name>B6IHC6_CAEBR</name>
<reference evidence="2 3" key="1">
    <citation type="journal article" date="2003" name="PLoS Biol.">
        <title>The genome sequence of Caenorhabditis briggsae: a platform for comparative genomics.</title>
        <authorList>
            <person name="Stein L.D."/>
            <person name="Bao Z."/>
            <person name="Blasiar D."/>
            <person name="Blumenthal T."/>
            <person name="Brent M.R."/>
            <person name="Chen N."/>
            <person name="Chinwalla A."/>
            <person name="Clarke L."/>
            <person name="Clee C."/>
            <person name="Coghlan A."/>
            <person name="Coulson A."/>
            <person name="D'Eustachio P."/>
            <person name="Fitch D.H."/>
            <person name="Fulton L.A."/>
            <person name="Fulton R.E."/>
            <person name="Griffiths-Jones S."/>
            <person name="Harris T.W."/>
            <person name="Hillier L.W."/>
            <person name="Kamath R."/>
            <person name="Kuwabara P.E."/>
            <person name="Mardis E.R."/>
            <person name="Marra M.A."/>
            <person name="Miner T.L."/>
            <person name="Minx P."/>
            <person name="Mullikin J.C."/>
            <person name="Plumb R.W."/>
            <person name="Rogers J."/>
            <person name="Schein J.E."/>
            <person name="Sohrmann M."/>
            <person name="Spieth J."/>
            <person name="Stajich J.E."/>
            <person name="Wei C."/>
            <person name="Willey D."/>
            <person name="Wilson R.K."/>
            <person name="Durbin R."/>
            <person name="Waterston R.H."/>
        </authorList>
    </citation>
    <scope>NUCLEOTIDE SEQUENCE [LARGE SCALE GENOMIC DNA]</scope>
    <source>
        <strain evidence="2 3">AF16</strain>
    </source>
</reference>